<dbReference type="EMBL" id="CVQI01014558">
    <property type="protein sequence ID" value="CRK23337.1"/>
    <property type="molecule type" value="Genomic_DNA"/>
</dbReference>
<protein>
    <submittedName>
        <fullName evidence="2">Uncharacterized protein</fullName>
    </submittedName>
</protein>
<name>A0A0G4LMS8_VERLO</name>
<organism evidence="2 3">
    <name type="scientific">Verticillium longisporum</name>
    <name type="common">Verticillium dahliae var. longisporum</name>
    <dbReference type="NCBI Taxonomy" id="100787"/>
    <lineage>
        <taxon>Eukaryota</taxon>
        <taxon>Fungi</taxon>
        <taxon>Dikarya</taxon>
        <taxon>Ascomycota</taxon>
        <taxon>Pezizomycotina</taxon>
        <taxon>Sordariomycetes</taxon>
        <taxon>Hypocreomycetidae</taxon>
        <taxon>Glomerellales</taxon>
        <taxon>Plectosphaerellaceae</taxon>
        <taxon>Verticillium</taxon>
    </lineage>
</organism>
<feature type="compositionally biased region" description="Polar residues" evidence="1">
    <location>
        <begin position="113"/>
        <end position="122"/>
    </location>
</feature>
<accession>A0A0G4LMS8</accession>
<reference evidence="3" key="1">
    <citation type="submission" date="2015-05" db="EMBL/GenBank/DDBJ databases">
        <authorList>
            <person name="Fogelqvist Johan"/>
        </authorList>
    </citation>
    <scope>NUCLEOTIDE SEQUENCE [LARGE SCALE GENOMIC DNA]</scope>
</reference>
<feature type="compositionally biased region" description="Polar residues" evidence="1">
    <location>
        <begin position="34"/>
        <end position="51"/>
    </location>
</feature>
<dbReference type="AlphaFoldDB" id="A0A0G4LMS8"/>
<evidence type="ECO:0000313" key="2">
    <source>
        <dbReference type="EMBL" id="CRK23337.1"/>
    </source>
</evidence>
<proteinExistence type="predicted"/>
<gene>
    <name evidence="2" type="ORF">BN1723_012947</name>
</gene>
<feature type="region of interest" description="Disordered" evidence="1">
    <location>
        <begin position="20"/>
        <end position="61"/>
    </location>
</feature>
<evidence type="ECO:0000256" key="1">
    <source>
        <dbReference type="SAM" id="MobiDB-lite"/>
    </source>
</evidence>
<sequence length="122" mass="13315">MAYNRPLYVRNGYSDVPVATPTVSARGYGHAQRSPASNNLLPQPQNLSQAHASAPDMPQLGATFVPSGFDDYYMPEVVAPSPQRITPQVPQNMQDDLQRMELGAREAPRPANDDNSPSSLYS</sequence>
<feature type="compositionally biased region" description="Polar residues" evidence="1">
    <location>
        <begin position="83"/>
        <end position="95"/>
    </location>
</feature>
<feature type="region of interest" description="Disordered" evidence="1">
    <location>
        <begin position="73"/>
        <end position="122"/>
    </location>
</feature>
<feature type="non-terminal residue" evidence="2">
    <location>
        <position position="122"/>
    </location>
</feature>
<evidence type="ECO:0000313" key="3">
    <source>
        <dbReference type="Proteomes" id="UP000045706"/>
    </source>
</evidence>
<feature type="compositionally biased region" description="Basic and acidic residues" evidence="1">
    <location>
        <begin position="96"/>
        <end position="112"/>
    </location>
</feature>
<dbReference type="Proteomes" id="UP000045706">
    <property type="component" value="Unassembled WGS sequence"/>
</dbReference>